<organism evidence="2 3">
    <name type="scientific">Camelus dromedarius</name>
    <name type="common">Dromedary</name>
    <name type="synonym">Arabian camel</name>
    <dbReference type="NCBI Taxonomy" id="9838"/>
    <lineage>
        <taxon>Eukaryota</taxon>
        <taxon>Metazoa</taxon>
        <taxon>Chordata</taxon>
        <taxon>Craniata</taxon>
        <taxon>Vertebrata</taxon>
        <taxon>Euteleostomi</taxon>
        <taxon>Mammalia</taxon>
        <taxon>Eutheria</taxon>
        <taxon>Laurasiatheria</taxon>
        <taxon>Artiodactyla</taxon>
        <taxon>Tylopoda</taxon>
        <taxon>Camelidae</taxon>
        <taxon>Camelus</taxon>
    </lineage>
</organism>
<evidence type="ECO:0000313" key="2">
    <source>
        <dbReference type="EMBL" id="KAB1251307.1"/>
    </source>
</evidence>
<evidence type="ECO:0000256" key="1">
    <source>
        <dbReference type="SAM" id="MobiDB-lite"/>
    </source>
</evidence>
<dbReference type="EMBL" id="JWIN03000075">
    <property type="protein sequence ID" value="KAB1251307.1"/>
    <property type="molecule type" value="Genomic_DNA"/>
</dbReference>
<name>A0A5N4BXI7_CAMDR</name>
<evidence type="ECO:0000313" key="3">
    <source>
        <dbReference type="Proteomes" id="UP000299084"/>
    </source>
</evidence>
<accession>A0A5N4BXI7</accession>
<dbReference type="AlphaFoldDB" id="A0A5N4BXI7"/>
<proteinExistence type="predicted"/>
<sequence length="74" mass="8175">MMEQRSVPLRSDRRRGTSLAGPVGSWAPASLFLCFPEGANTLCCSLDPRTLKTTRNGATQLMPGPWNPDFFKSF</sequence>
<gene>
    <name evidence="2" type="ORF">Cadr_000030486</name>
</gene>
<feature type="region of interest" description="Disordered" evidence="1">
    <location>
        <begin position="1"/>
        <end position="20"/>
    </location>
</feature>
<dbReference type="Proteomes" id="UP000299084">
    <property type="component" value="Unassembled WGS sequence"/>
</dbReference>
<protein>
    <submittedName>
        <fullName evidence="2">Uncharacterized protein</fullName>
    </submittedName>
</protein>
<comment type="caution">
    <text evidence="2">The sequence shown here is derived from an EMBL/GenBank/DDBJ whole genome shotgun (WGS) entry which is preliminary data.</text>
</comment>
<reference evidence="2 3" key="1">
    <citation type="journal article" date="2019" name="Mol. Ecol. Resour.">
        <title>Improving Illumina assemblies with Hi-C and long reads: an example with the North African dromedary.</title>
        <authorList>
            <person name="Elbers J.P."/>
            <person name="Rogers M.F."/>
            <person name="Perelman P.L."/>
            <person name="Proskuryakova A.A."/>
            <person name="Serdyukova N.A."/>
            <person name="Johnson W.E."/>
            <person name="Horin P."/>
            <person name="Corander J."/>
            <person name="Murphy D."/>
            <person name="Burger P.A."/>
        </authorList>
    </citation>
    <scope>NUCLEOTIDE SEQUENCE [LARGE SCALE GENOMIC DNA]</scope>
    <source>
        <strain evidence="2">Drom800</strain>
        <tissue evidence="2">Blood</tissue>
    </source>
</reference>
<keyword evidence="3" id="KW-1185">Reference proteome</keyword>